<sequence length="91" mass="10019">MRAEYSKRTSLDIFKCENKSSELITACLLLLLSSFDAGSCNTSDELVYSDAAAIGNRYIDLNPDPQKDIFTESSALMSNVGRVVYKTPMIA</sequence>
<comment type="caution">
    <text evidence="1">The sequence shown here is derived from an EMBL/GenBank/DDBJ whole genome shotgun (WGS) entry which is preliminary data.</text>
</comment>
<protein>
    <submittedName>
        <fullName evidence="1">Uncharacterized protein</fullName>
    </submittedName>
</protein>
<proteinExistence type="predicted"/>
<organism evidence="1 2">
    <name type="scientific">Cinnamomum micranthum f. kanehirae</name>
    <dbReference type="NCBI Taxonomy" id="337451"/>
    <lineage>
        <taxon>Eukaryota</taxon>
        <taxon>Viridiplantae</taxon>
        <taxon>Streptophyta</taxon>
        <taxon>Embryophyta</taxon>
        <taxon>Tracheophyta</taxon>
        <taxon>Spermatophyta</taxon>
        <taxon>Magnoliopsida</taxon>
        <taxon>Magnoliidae</taxon>
        <taxon>Laurales</taxon>
        <taxon>Lauraceae</taxon>
        <taxon>Cinnamomum</taxon>
    </lineage>
</organism>
<gene>
    <name evidence="1" type="ORF">CKAN_00161200</name>
</gene>
<keyword evidence="2" id="KW-1185">Reference proteome</keyword>
<dbReference type="EMBL" id="QPKB01000001">
    <property type="protein sequence ID" value="RWR73341.1"/>
    <property type="molecule type" value="Genomic_DNA"/>
</dbReference>
<accession>A0A3S3MGI7</accession>
<name>A0A3S3MGI7_9MAGN</name>
<dbReference type="Proteomes" id="UP000283530">
    <property type="component" value="Unassembled WGS sequence"/>
</dbReference>
<reference evidence="1 2" key="1">
    <citation type="journal article" date="2019" name="Nat. Plants">
        <title>Stout camphor tree genome fills gaps in understanding of flowering plant genome evolution.</title>
        <authorList>
            <person name="Chaw S.M."/>
            <person name="Liu Y.C."/>
            <person name="Wu Y.W."/>
            <person name="Wang H.Y."/>
            <person name="Lin C.I."/>
            <person name="Wu C.S."/>
            <person name="Ke H.M."/>
            <person name="Chang L.Y."/>
            <person name="Hsu C.Y."/>
            <person name="Yang H.T."/>
            <person name="Sudianto E."/>
            <person name="Hsu M.H."/>
            <person name="Wu K.P."/>
            <person name="Wang L.N."/>
            <person name="Leebens-Mack J.H."/>
            <person name="Tsai I.J."/>
        </authorList>
    </citation>
    <scope>NUCLEOTIDE SEQUENCE [LARGE SCALE GENOMIC DNA]</scope>
    <source>
        <strain evidence="2">cv. Chaw 1501</strain>
        <tissue evidence="1">Young leaves</tissue>
    </source>
</reference>
<evidence type="ECO:0000313" key="1">
    <source>
        <dbReference type="EMBL" id="RWR73341.1"/>
    </source>
</evidence>
<dbReference type="AlphaFoldDB" id="A0A3S3MGI7"/>
<evidence type="ECO:0000313" key="2">
    <source>
        <dbReference type="Proteomes" id="UP000283530"/>
    </source>
</evidence>